<dbReference type="GO" id="GO:0015918">
    <property type="term" value="P:sterol transport"/>
    <property type="evidence" value="ECO:0007669"/>
    <property type="project" value="InterPro"/>
</dbReference>
<evidence type="ECO:0000256" key="4">
    <source>
        <dbReference type="SAM" id="SignalP"/>
    </source>
</evidence>
<dbReference type="FunFam" id="2.60.40.770:FF:000001">
    <property type="entry name" value="NPC intracellular cholesterol transporter 2"/>
    <property type="match status" value="1"/>
</dbReference>
<accession>A0A1B6CSB2</accession>
<name>A0A1B6CSB2_9HEMI</name>
<gene>
    <name evidence="6" type="ORF">g.2684</name>
</gene>
<dbReference type="InterPro" id="IPR039670">
    <property type="entry name" value="NPC2-like"/>
</dbReference>
<dbReference type="AlphaFoldDB" id="A0A1B6CSB2"/>
<evidence type="ECO:0000256" key="1">
    <source>
        <dbReference type="ARBA" id="ARBA00004613"/>
    </source>
</evidence>
<evidence type="ECO:0000256" key="3">
    <source>
        <dbReference type="ARBA" id="ARBA00022525"/>
    </source>
</evidence>
<proteinExistence type="inferred from homology"/>
<organism evidence="6">
    <name type="scientific">Clastoptera arizonana</name>
    <name type="common">Arizona spittle bug</name>
    <dbReference type="NCBI Taxonomy" id="38151"/>
    <lineage>
        <taxon>Eukaryota</taxon>
        <taxon>Metazoa</taxon>
        <taxon>Ecdysozoa</taxon>
        <taxon>Arthropoda</taxon>
        <taxon>Hexapoda</taxon>
        <taxon>Insecta</taxon>
        <taxon>Pterygota</taxon>
        <taxon>Neoptera</taxon>
        <taxon>Paraneoptera</taxon>
        <taxon>Hemiptera</taxon>
        <taxon>Auchenorrhyncha</taxon>
        <taxon>Cercopoidea</taxon>
        <taxon>Clastopteridae</taxon>
        <taxon>Clastoptera</taxon>
    </lineage>
</organism>
<dbReference type="InterPro" id="IPR003172">
    <property type="entry name" value="ML_dom"/>
</dbReference>
<dbReference type="PANTHER" id="PTHR11306:SF68">
    <property type="entry name" value="NPC INTRACELLULAR CHOLESTEROL TRANSPORTER 2"/>
    <property type="match status" value="1"/>
</dbReference>
<feature type="domain" description="MD-2-related lipid-recognition" evidence="5">
    <location>
        <begin position="42"/>
        <end position="172"/>
    </location>
</feature>
<dbReference type="InterPro" id="IPR014756">
    <property type="entry name" value="Ig_E-set"/>
</dbReference>
<evidence type="ECO:0000313" key="6">
    <source>
        <dbReference type="EMBL" id="JAS16324.1"/>
    </source>
</evidence>
<evidence type="ECO:0000259" key="5">
    <source>
        <dbReference type="SMART" id="SM00737"/>
    </source>
</evidence>
<dbReference type="SUPFAM" id="SSF81296">
    <property type="entry name" value="E set domains"/>
    <property type="match status" value="1"/>
</dbReference>
<feature type="non-terminal residue" evidence="6">
    <location>
        <position position="1"/>
    </location>
</feature>
<keyword evidence="4" id="KW-0732">Signal</keyword>
<comment type="subcellular location">
    <subcellularLocation>
        <location evidence="1">Secreted</location>
    </subcellularLocation>
</comment>
<dbReference type="Gene3D" id="2.60.40.770">
    <property type="match status" value="1"/>
</dbReference>
<dbReference type="SMART" id="SM00737">
    <property type="entry name" value="ML"/>
    <property type="match status" value="1"/>
</dbReference>
<reference evidence="6" key="1">
    <citation type="submission" date="2015-12" db="EMBL/GenBank/DDBJ databases">
        <title>De novo transcriptome assembly of four potential Pierce s Disease insect vectors from Arizona vineyards.</title>
        <authorList>
            <person name="Tassone E.E."/>
        </authorList>
    </citation>
    <scope>NUCLEOTIDE SEQUENCE</scope>
</reference>
<comment type="similarity">
    <text evidence="2">Belongs to the NPC2 family.</text>
</comment>
<feature type="signal peptide" evidence="4">
    <location>
        <begin position="1"/>
        <end position="39"/>
    </location>
</feature>
<feature type="chain" id="PRO_5008580611" description="MD-2-related lipid-recognition domain-containing protein" evidence="4">
    <location>
        <begin position="40"/>
        <end position="176"/>
    </location>
</feature>
<dbReference type="Pfam" id="PF02221">
    <property type="entry name" value="E1_DerP2_DerF2"/>
    <property type="match status" value="1"/>
</dbReference>
<dbReference type="EMBL" id="GEDC01020974">
    <property type="protein sequence ID" value="JAS16324.1"/>
    <property type="molecule type" value="Transcribed_RNA"/>
</dbReference>
<dbReference type="GO" id="GO:0032934">
    <property type="term" value="F:sterol binding"/>
    <property type="evidence" value="ECO:0007669"/>
    <property type="project" value="InterPro"/>
</dbReference>
<evidence type="ECO:0000256" key="2">
    <source>
        <dbReference type="ARBA" id="ARBA00006370"/>
    </source>
</evidence>
<protein>
    <recommendedName>
        <fullName evidence="5">MD-2-related lipid-recognition domain-containing protein</fullName>
    </recommendedName>
</protein>
<sequence>GQWRGRHNPQGIVSDSMSLSLSLFALLCVALLHSSLVTSTTVRSCKGVPRDGTMEVDIKGCQDPPCVLRKKSNVTIEISFKPNKKINDLKTGVHAILGGIPIPWIGQDGTDACKYMHKETLGKIVGCPLEPGVRYLYSNTFYIEPLYPSINVKVRWALLSDRKEVVCFEVGTKIVS</sequence>
<dbReference type="GO" id="GO:0005576">
    <property type="term" value="C:extracellular region"/>
    <property type="evidence" value="ECO:0007669"/>
    <property type="project" value="UniProtKB-SubCell"/>
</dbReference>
<dbReference type="PANTHER" id="PTHR11306">
    <property type="entry name" value="NIEMANN PICK TYPE C2 PROTEIN NPC2-RELATED"/>
    <property type="match status" value="1"/>
</dbReference>
<keyword evidence="3" id="KW-0964">Secreted</keyword>